<dbReference type="EMBL" id="QWEG01000001">
    <property type="protein sequence ID" value="RHW43523.1"/>
    <property type="molecule type" value="Genomic_DNA"/>
</dbReference>
<keyword evidence="1" id="KW-0472">Membrane</keyword>
<evidence type="ECO:0008006" key="4">
    <source>
        <dbReference type="Google" id="ProtNLM"/>
    </source>
</evidence>
<comment type="caution">
    <text evidence="2">The sequence shown here is derived from an EMBL/GenBank/DDBJ whole genome shotgun (WGS) entry which is preliminary data.</text>
</comment>
<evidence type="ECO:0000313" key="2">
    <source>
        <dbReference type="EMBL" id="RHW43523.1"/>
    </source>
</evidence>
<feature type="transmembrane region" description="Helical" evidence="1">
    <location>
        <begin position="68"/>
        <end position="87"/>
    </location>
</feature>
<sequence>MVDRKKNHYFYIVIGQIGFLLIVIAVLRYILIIDDDIGRGLTMFGLIFIQSSLNFMVSKFLTGKERRIFNWSFFSVMAIIFIVGFTFV</sequence>
<feature type="transmembrane region" description="Helical" evidence="1">
    <location>
        <begin position="9"/>
        <end position="31"/>
    </location>
</feature>
<protein>
    <recommendedName>
        <fullName evidence="4">DUF4181 domain-containing protein</fullName>
    </recommendedName>
</protein>
<name>A0A417Z055_9BACI</name>
<dbReference type="Proteomes" id="UP000284416">
    <property type="component" value="Unassembled WGS sequence"/>
</dbReference>
<evidence type="ECO:0000256" key="1">
    <source>
        <dbReference type="SAM" id="Phobius"/>
    </source>
</evidence>
<dbReference type="AlphaFoldDB" id="A0A417Z055"/>
<proteinExistence type="predicted"/>
<evidence type="ECO:0000313" key="3">
    <source>
        <dbReference type="Proteomes" id="UP000284416"/>
    </source>
</evidence>
<feature type="transmembrane region" description="Helical" evidence="1">
    <location>
        <begin position="37"/>
        <end position="56"/>
    </location>
</feature>
<gene>
    <name evidence="2" type="ORF">D1B31_02380</name>
</gene>
<keyword evidence="1" id="KW-0812">Transmembrane</keyword>
<keyword evidence="3" id="KW-1185">Reference proteome</keyword>
<accession>A0A417Z055</accession>
<keyword evidence="1" id="KW-1133">Transmembrane helix</keyword>
<reference evidence="2 3" key="1">
    <citation type="journal article" date="2017" name="Int. J. Syst. Evol. Microbiol.">
        <title>Bacillus notoginsengisoli sp. nov., a novel bacterium isolated from the rhizosphere of Panax notoginseng.</title>
        <authorList>
            <person name="Zhang M.Y."/>
            <person name="Cheng J."/>
            <person name="Cai Y."/>
            <person name="Zhang T.Y."/>
            <person name="Wu Y.Y."/>
            <person name="Manikprabhu D."/>
            <person name="Li W.J."/>
            <person name="Zhang Y.X."/>
        </authorList>
    </citation>
    <scope>NUCLEOTIDE SEQUENCE [LARGE SCALE GENOMIC DNA]</scope>
    <source>
        <strain evidence="2 3">JCM 30743</strain>
    </source>
</reference>
<organism evidence="2 3">
    <name type="scientific">Neobacillus notoginsengisoli</name>
    <dbReference type="NCBI Taxonomy" id="1578198"/>
    <lineage>
        <taxon>Bacteria</taxon>
        <taxon>Bacillati</taxon>
        <taxon>Bacillota</taxon>
        <taxon>Bacilli</taxon>
        <taxon>Bacillales</taxon>
        <taxon>Bacillaceae</taxon>
        <taxon>Neobacillus</taxon>
    </lineage>
</organism>